<dbReference type="Gene3D" id="2.10.230.10">
    <property type="entry name" value="Heat shock protein DnaJ, cysteine-rich domain"/>
    <property type="match status" value="1"/>
</dbReference>
<dbReference type="HAMAP" id="MF_01152">
    <property type="entry name" value="DnaJ"/>
    <property type="match status" value="1"/>
</dbReference>
<dbReference type="GO" id="GO:0042026">
    <property type="term" value="P:protein refolding"/>
    <property type="evidence" value="ECO:0000318"/>
    <property type="project" value="GO_Central"/>
</dbReference>
<dbReference type="GO" id="GO:0008270">
    <property type="term" value="F:zinc ion binding"/>
    <property type="evidence" value="ECO:0007669"/>
    <property type="project" value="UniProtKB-KW"/>
</dbReference>
<dbReference type="Gene3D" id="1.10.287.110">
    <property type="entry name" value="DnaJ domain"/>
    <property type="match status" value="1"/>
</dbReference>
<dbReference type="Proteomes" id="UP000036987">
    <property type="component" value="Unassembled WGS sequence"/>
</dbReference>
<evidence type="ECO:0000259" key="8">
    <source>
        <dbReference type="PROSITE" id="PS51188"/>
    </source>
</evidence>
<evidence type="ECO:0000256" key="2">
    <source>
        <dbReference type="ARBA" id="ARBA00022737"/>
    </source>
</evidence>
<keyword evidence="10" id="KW-1185">Reference proteome</keyword>
<dbReference type="FunFam" id="1.10.287.110:FF:000037">
    <property type="entry name" value="Chaperone protein dnaJ A6 chloroplastic"/>
    <property type="match status" value="1"/>
</dbReference>
<evidence type="ECO:0000256" key="5">
    <source>
        <dbReference type="ARBA" id="ARBA00023186"/>
    </source>
</evidence>
<dbReference type="EMBL" id="LFYR01000585">
    <property type="protein sequence ID" value="KMZ73282.1"/>
    <property type="molecule type" value="Genomic_DNA"/>
</dbReference>
<dbReference type="FunFam" id="2.10.230.10:FF:000002">
    <property type="entry name" value="Molecular chaperone DnaJ"/>
    <property type="match status" value="1"/>
</dbReference>
<dbReference type="GO" id="GO:0005737">
    <property type="term" value="C:cytoplasm"/>
    <property type="evidence" value="ECO:0000318"/>
    <property type="project" value="GO_Central"/>
</dbReference>
<dbReference type="GO" id="GO:0051082">
    <property type="term" value="F:unfolded protein binding"/>
    <property type="evidence" value="ECO:0000318"/>
    <property type="project" value="GO_Central"/>
</dbReference>
<organism evidence="9 10">
    <name type="scientific">Zostera marina</name>
    <name type="common">Eelgrass</name>
    <dbReference type="NCBI Taxonomy" id="29655"/>
    <lineage>
        <taxon>Eukaryota</taxon>
        <taxon>Viridiplantae</taxon>
        <taxon>Streptophyta</taxon>
        <taxon>Embryophyta</taxon>
        <taxon>Tracheophyta</taxon>
        <taxon>Spermatophyta</taxon>
        <taxon>Magnoliopsida</taxon>
        <taxon>Liliopsida</taxon>
        <taxon>Zosteraceae</taxon>
        <taxon>Zostera</taxon>
    </lineage>
</organism>
<dbReference type="OrthoDB" id="10256793at2759"/>
<dbReference type="InterPro" id="IPR002939">
    <property type="entry name" value="DnaJ_C"/>
</dbReference>
<dbReference type="FunFam" id="2.60.260.20:FF:000005">
    <property type="entry name" value="Chaperone protein dnaJ 1, mitochondrial"/>
    <property type="match status" value="1"/>
</dbReference>
<dbReference type="SUPFAM" id="SSF46565">
    <property type="entry name" value="Chaperone J-domain"/>
    <property type="match status" value="1"/>
</dbReference>
<dbReference type="CDD" id="cd10719">
    <property type="entry name" value="DnaJ_zf"/>
    <property type="match status" value="1"/>
</dbReference>
<dbReference type="NCBIfam" id="NF008035">
    <property type="entry name" value="PRK10767.1"/>
    <property type="match status" value="1"/>
</dbReference>
<dbReference type="Pfam" id="PF00684">
    <property type="entry name" value="DnaJ_CXXCXGXG"/>
    <property type="match status" value="1"/>
</dbReference>
<dbReference type="GO" id="GO:0031072">
    <property type="term" value="F:heat shock protein binding"/>
    <property type="evidence" value="ECO:0007669"/>
    <property type="project" value="InterPro"/>
</dbReference>
<protein>
    <submittedName>
        <fullName evidence="9">Putative Chaperone protein DNAj</fullName>
    </submittedName>
</protein>
<evidence type="ECO:0000313" key="9">
    <source>
        <dbReference type="EMBL" id="KMZ73282.1"/>
    </source>
</evidence>
<dbReference type="GO" id="GO:0005783">
    <property type="term" value="C:endoplasmic reticulum"/>
    <property type="evidence" value="ECO:0007669"/>
    <property type="project" value="UniProtKB-ARBA"/>
</dbReference>
<dbReference type="InterPro" id="IPR001623">
    <property type="entry name" value="DnaJ_domain"/>
</dbReference>
<evidence type="ECO:0000256" key="6">
    <source>
        <dbReference type="PROSITE-ProRule" id="PRU00546"/>
    </source>
</evidence>
<dbReference type="GO" id="GO:0009408">
    <property type="term" value="P:response to heat"/>
    <property type="evidence" value="ECO:0007669"/>
    <property type="project" value="InterPro"/>
</dbReference>
<dbReference type="PROSITE" id="PS51188">
    <property type="entry name" value="ZF_CR"/>
    <property type="match status" value="1"/>
</dbReference>
<dbReference type="PANTHER" id="PTHR43096">
    <property type="entry name" value="DNAJ HOMOLOG 1, MITOCHONDRIAL-RELATED"/>
    <property type="match status" value="1"/>
</dbReference>
<evidence type="ECO:0000256" key="1">
    <source>
        <dbReference type="ARBA" id="ARBA00022723"/>
    </source>
</evidence>
<gene>
    <name evidence="9" type="ORF">ZOSMA_14G00430</name>
</gene>
<feature type="domain" description="J" evidence="7">
    <location>
        <begin position="58"/>
        <end position="122"/>
    </location>
</feature>
<dbReference type="InterPro" id="IPR001305">
    <property type="entry name" value="HSP_DnaJ_Cys-rich_dom"/>
</dbReference>
<reference evidence="10" key="1">
    <citation type="journal article" date="2016" name="Nature">
        <title>The genome of the seagrass Zostera marina reveals angiosperm adaptation to the sea.</title>
        <authorList>
            <person name="Olsen J.L."/>
            <person name="Rouze P."/>
            <person name="Verhelst B."/>
            <person name="Lin Y.-C."/>
            <person name="Bayer T."/>
            <person name="Collen J."/>
            <person name="Dattolo E."/>
            <person name="De Paoli E."/>
            <person name="Dittami S."/>
            <person name="Maumus F."/>
            <person name="Michel G."/>
            <person name="Kersting A."/>
            <person name="Lauritano C."/>
            <person name="Lohaus R."/>
            <person name="Toepel M."/>
            <person name="Tonon T."/>
            <person name="Vanneste K."/>
            <person name="Amirebrahimi M."/>
            <person name="Brakel J."/>
            <person name="Bostroem C."/>
            <person name="Chovatia M."/>
            <person name="Grimwood J."/>
            <person name="Jenkins J.W."/>
            <person name="Jueterbock A."/>
            <person name="Mraz A."/>
            <person name="Stam W.T."/>
            <person name="Tice H."/>
            <person name="Bornberg-Bauer E."/>
            <person name="Green P.J."/>
            <person name="Pearson G.A."/>
            <person name="Procaccini G."/>
            <person name="Duarte C.M."/>
            <person name="Schmutz J."/>
            <person name="Reusch T.B.H."/>
            <person name="Van de Peer Y."/>
        </authorList>
    </citation>
    <scope>NUCLEOTIDE SEQUENCE [LARGE SCALE GENOMIC DNA]</scope>
    <source>
        <strain evidence="10">cv. Finnish</strain>
    </source>
</reference>
<keyword evidence="1 6" id="KW-0479">Metal-binding</keyword>
<dbReference type="Pfam" id="PF00226">
    <property type="entry name" value="DnaJ"/>
    <property type="match status" value="1"/>
</dbReference>
<dbReference type="AlphaFoldDB" id="A0A0K9PYH8"/>
<dbReference type="CDD" id="cd10747">
    <property type="entry name" value="DnaJ_C"/>
    <property type="match status" value="1"/>
</dbReference>
<feature type="domain" description="CR-type" evidence="8">
    <location>
        <begin position="185"/>
        <end position="266"/>
    </location>
</feature>
<dbReference type="STRING" id="29655.A0A0K9PYH8"/>
<dbReference type="CDD" id="cd06257">
    <property type="entry name" value="DnaJ"/>
    <property type="match status" value="1"/>
</dbReference>
<dbReference type="SUPFAM" id="SSF49493">
    <property type="entry name" value="HSP40/DnaJ peptide-binding domain"/>
    <property type="match status" value="2"/>
</dbReference>
<dbReference type="NCBIfam" id="TIGR02349">
    <property type="entry name" value="DnaJ_bact"/>
    <property type="match status" value="1"/>
</dbReference>
<dbReference type="SUPFAM" id="SSF57938">
    <property type="entry name" value="DnaJ/Hsp40 cysteine-rich domain"/>
    <property type="match status" value="1"/>
</dbReference>
<dbReference type="SMART" id="SM00271">
    <property type="entry name" value="DnaJ"/>
    <property type="match status" value="1"/>
</dbReference>
<comment type="caution">
    <text evidence="9">The sequence shown here is derived from an EMBL/GenBank/DDBJ whole genome shotgun (WGS) entry which is preliminary data.</text>
</comment>
<dbReference type="InterPro" id="IPR008971">
    <property type="entry name" value="HSP40/DnaJ_pept-bd"/>
</dbReference>
<dbReference type="PROSITE" id="PS00636">
    <property type="entry name" value="DNAJ_1"/>
    <property type="match status" value="1"/>
</dbReference>
<dbReference type="InterPro" id="IPR018253">
    <property type="entry name" value="DnaJ_domain_CS"/>
</dbReference>
<keyword evidence="4 6" id="KW-0862">Zinc</keyword>
<dbReference type="InterPro" id="IPR036410">
    <property type="entry name" value="HSP_DnaJ_Cys-rich_dom_sf"/>
</dbReference>
<keyword evidence="2" id="KW-0677">Repeat</keyword>
<keyword evidence="5" id="KW-0143">Chaperone</keyword>
<sequence length="417" mass="45957">MDVLLNGGNMCVTHGRSIRSEFAVGSLSTKSSVSFSYRSSLRNHTNLNKYKFEPVQKDFYSVLGVSKNSSKSEIKTAYRKLARTYHPDVNKDDGAEEKFKEISNAYEVLSDDEKRSMYDRYGEAGVKAASRMDMDDFDDPFDLFESFFEGMGGVESMGADKKRRPVRGDNKSCKIILNFKEAIFGVIKDILITRYENCETCAGSGSKPGTNSTECSTCRGQGEIISRTRTPFGVIQQVSTCNTCRGCGEIFTPCDWCGGDGRVWRTKSINLNIPAGVNFDSHLRARSEGDAGKRGGPPGDLYVSFEVGSDPVLKRDGNNILYTCTVSYLQAILGTTIKIPTVDGDVDLEIPEGSQPDSTLVMAKRGAPLLGKSDERGDQLVRVQVQIPKSLNSEEIELIQQLSNLHDDSKRPLMIGD</sequence>
<dbReference type="PANTHER" id="PTHR43096:SF10">
    <property type="entry name" value="CHAPERONE PROTEIN DNAJ A6, CHLOROPLASTIC"/>
    <property type="match status" value="1"/>
</dbReference>
<dbReference type="Pfam" id="PF01556">
    <property type="entry name" value="DnaJ_C"/>
    <property type="match status" value="1"/>
</dbReference>
<dbReference type="PROSITE" id="PS50076">
    <property type="entry name" value="DNAJ_2"/>
    <property type="match status" value="1"/>
</dbReference>
<evidence type="ECO:0000256" key="3">
    <source>
        <dbReference type="ARBA" id="ARBA00022771"/>
    </source>
</evidence>
<evidence type="ECO:0000256" key="4">
    <source>
        <dbReference type="ARBA" id="ARBA00022833"/>
    </source>
</evidence>
<keyword evidence="3 6" id="KW-0863">Zinc-finger</keyword>
<dbReference type="InterPro" id="IPR012724">
    <property type="entry name" value="DnaJ"/>
</dbReference>
<dbReference type="Gene3D" id="2.60.260.20">
    <property type="entry name" value="Urease metallochaperone UreE, N-terminal domain"/>
    <property type="match status" value="2"/>
</dbReference>
<dbReference type="PRINTS" id="PR00625">
    <property type="entry name" value="JDOMAIN"/>
</dbReference>
<accession>A0A0K9PYH8</accession>
<feature type="zinc finger region" description="CR-type" evidence="6">
    <location>
        <begin position="185"/>
        <end position="266"/>
    </location>
</feature>
<name>A0A0K9PYH8_ZOSMR</name>
<evidence type="ECO:0000313" key="10">
    <source>
        <dbReference type="Proteomes" id="UP000036987"/>
    </source>
</evidence>
<proteinExistence type="inferred from homology"/>
<evidence type="ECO:0000259" key="7">
    <source>
        <dbReference type="PROSITE" id="PS50076"/>
    </source>
</evidence>
<dbReference type="InterPro" id="IPR036869">
    <property type="entry name" value="J_dom_sf"/>
</dbReference>
<dbReference type="GO" id="GO:0005524">
    <property type="term" value="F:ATP binding"/>
    <property type="evidence" value="ECO:0007669"/>
    <property type="project" value="InterPro"/>
</dbReference>